<gene>
    <name evidence="2" type="ORF">NX772_01115</name>
</gene>
<evidence type="ECO:0000313" key="3">
    <source>
        <dbReference type="Proteomes" id="UP001058364"/>
    </source>
</evidence>
<keyword evidence="1" id="KW-0472">Membrane</keyword>
<evidence type="ECO:0000313" key="2">
    <source>
        <dbReference type="EMBL" id="UWD34413.1"/>
    </source>
</evidence>
<accession>A0ABY5TUS9</accession>
<evidence type="ECO:0000256" key="1">
    <source>
        <dbReference type="SAM" id="Phobius"/>
    </source>
</evidence>
<feature type="transmembrane region" description="Helical" evidence="1">
    <location>
        <begin position="108"/>
        <end position="130"/>
    </location>
</feature>
<organism evidence="2 3">
    <name type="scientific">Mesomycoplasma molare</name>
    <dbReference type="NCBI Taxonomy" id="171288"/>
    <lineage>
        <taxon>Bacteria</taxon>
        <taxon>Bacillati</taxon>
        <taxon>Mycoplasmatota</taxon>
        <taxon>Mycoplasmoidales</taxon>
        <taxon>Metamycoplasmataceae</taxon>
        <taxon>Mesomycoplasma</taxon>
    </lineage>
</organism>
<keyword evidence="1" id="KW-0812">Transmembrane</keyword>
<keyword evidence="3" id="KW-1185">Reference proteome</keyword>
<sequence>MKNIKREVNNKIKNTLYGILYLNIAFAILFIIIIFIYYLFFQNLLIKERVMLYELTYFQLKHLIVGIFWISPFLLKLLILFIAIIVLKIRLAFFILELKNVDMENKEINNILFLSFISILVPLLWIFIWIKIRKENILCSI</sequence>
<name>A0ABY5TUS9_9BACT</name>
<protein>
    <submittedName>
        <fullName evidence="2">Uncharacterized protein</fullName>
    </submittedName>
</protein>
<keyword evidence="1" id="KW-1133">Transmembrane helix</keyword>
<dbReference type="EMBL" id="CP103423">
    <property type="protein sequence ID" value="UWD34413.1"/>
    <property type="molecule type" value="Genomic_DNA"/>
</dbReference>
<proteinExistence type="predicted"/>
<feature type="transmembrane region" description="Helical" evidence="1">
    <location>
        <begin position="20"/>
        <end position="40"/>
    </location>
</feature>
<reference evidence="2" key="1">
    <citation type="submission" date="2022-08" db="EMBL/GenBank/DDBJ databases">
        <title>Complete genome sequence of Mycoplasma molare type strain H 542.</title>
        <authorList>
            <person name="Spergser J."/>
        </authorList>
    </citation>
    <scope>NUCLEOTIDE SEQUENCE</scope>
    <source>
        <strain evidence="2">H 542</strain>
    </source>
</reference>
<dbReference type="RefSeq" id="WP_027123239.1">
    <property type="nucleotide sequence ID" value="NZ_CP103423.1"/>
</dbReference>
<dbReference type="Proteomes" id="UP001058364">
    <property type="component" value="Chromosome"/>
</dbReference>
<feature type="transmembrane region" description="Helical" evidence="1">
    <location>
        <begin position="60"/>
        <end position="87"/>
    </location>
</feature>